<dbReference type="SUPFAM" id="SSF52833">
    <property type="entry name" value="Thioredoxin-like"/>
    <property type="match status" value="1"/>
</dbReference>
<dbReference type="OrthoDB" id="9800630at2"/>
<gene>
    <name evidence="4" type="ordered locus">Desal_2205</name>
</gene>
<evidence type="ECO:0000259" key="3">
    <source>
        <dbReference type="Pfam" id="PF13192"/>
    </source>
</evidence>
<feature type="disulfide bond" description="Redox-active" evidence="2">
    <location>
        <begin position="10"/>
        <end position="13"/>
    </location>
</feature>
<dbReference type="Gene3D" id="3.40.30.10">
    <property type="entry name" value="Glutaredoxin"/>
    <property type="match status" value="1"/>
</dbReference>
<dbReference type="PIRSF" id="PIRSF037031">
    <property type="entry name" value="Redox_disulphide_2"/>
    <property type="match status" value="1"/>
</dbReference>
<name>C6BW60_MARSD</name>
<keyword evidence="2" id="KW-1015">Disulfide bond</keyword>
<keyword evidence="2" id="KW-0676">Redox-active center</keyword>
<proteinExistence type="predicted"/>
<feature type="active site" description="Nucleophile" evidence="1">
    <location>
        <position position="13"/>
    </location>
</feature>
<evidence type="ECO:0000256" key="1">
    <source>
        <dbReference type="PIRSR" id="PIRSR037031-50"/>
    </source>
</evidence>
<dbReference type="InterPro" id="IPR036249">
    <property type="entry name" value="Thioredoxin-like_sf"/>
</dbReference>
<dbReference type="RefSeq" id="WP_015852079.1">
    <property type="nucleotide sequence ID" value="NC_012881.1"/>
</dbReference>
<dbReference type="PANTHER" id="PTHR36450:SF1">
    <property type="entry name" value="THIOREDOXIN"/>
    <property type="match status" value="1"/>
</dbReference>
<protein>
    <submittedName>
        <fullName evidence="4">Redox-active disulfide protein 2</fullName>
    </submittedName>
</protein>
<dbReference type="PANTHER" id="PTHR36450">
    <property type="entry name" value="THIOREDOXIN"/>
    <property type="match status" value="1"/>
</dbReference>
<dbReference type="STRING" id="526222.Desal_2205"/>
<feature type="domain" description="Thioredoxin-like fold" evidence="3">
    <location>
        <begin position="1"/>
        <end position="76"/>
    </location>
</feature>
<keyword evidence="5" id="KW-1185">Reference proteome</keyword>
<evidence type="ECO:0000313" key="5">
    <source>
        <dbReference type="Proteomes" id="UP000002601"/>
    </source>
</evidence>
<organism evidence="4 5">
    <name type="scientific">Maridesulfovibrio salexigens (strain ATCC 14822 / DSM 2638 / NCIMB 8403 / VKM B-1763)</name>
    <name type="common">Desulfovibrio salexigens</name>
    <dbReference type="NCBI Taxonomy" id="526222"/>
    <lineage>
        <taxon>Bacteria</taxon>
        <taxon>Pseudomonadati</taxon>
        <taxon>Thermodesulfobacteriota</taxon>
        <taxon>Desulfovibrionia</taxon>
        <taxon>Desulfovibrionales</taxon>
        <taxon>Desulfovibrionaceae</taxon>
        <taxon>Maridesulfovibrio</taxon>
    </lineage>
</organism>
<dbReference type="NCBIfam" id="TIGR00412">
    <property type="entry name" value="redox_disulf_2"/>
    <property type="match status" value="1"/>
</dbReference>
<dbReference type="Proteomes" id="UP000002601">
    <property type="component" value="Chromosome"/>
</dbReference>
<reference evidence="4 5" key="1">
    <citation type="submission" date="2009-06" db="EMBL/GenBank/DDBJ databases">
        <title>Complete sequence of Desulfovibrio salexigens DSM 2638.</title>
        <authorList>
            <consortium name="US DOE Joint Genome Institute"/>
            <person name="Lucas S."/>
            <person name="Copeland A."/>
            <person name="Lapidus A."/>
            <person name="Glavina del Rio T."/>
            <person name="Tice H."/>
            <person name="Bruce D."/>
            <person name="Goodwin L."/>
            <person name="Pitluck S."/>
            <person name="Munk A.C."/>
            <person name="Brettin T."/>
            <person name="Detter J.C."/>
            <person name="Han C."/>
            <person name="Tapia R."/>
            <person name="Larimer F."/>
            <person name="Land M."/>
            <person name="Hauser L."/>
            <person name="Kyrpides N."/>
            <person name="Anderson I."/>
            <person name="Wall J.D."/>
            <person name="Arkin A.P."/>
            <person name="Dehal P."/>
            <person name="Chivian D."/>
            <person name="Giles B."/>
            <person name="Hazen T.C."/>
        </authorList>
    </citation>
    <scope>NUCLEOTIDE SEQUENCE [LARGE SCALE GENOMIC DNA]</scope>
    <source>
        <strain evidence="5">ATCC 14822 / DSM 2638 / NCIMB 8403 / VKM B-1763</strain>
    </source>
</reference>
<dbReference type="InterPro" id="IPR005243">
    <property type="entry name" value="THIRX-like_proc"/>
</dbReference>
<dbReference type="HOGENOM" id="CLU_090389_18_2_7"/>
<dbReference type="InterPro" id="IPR012336">
    <property type="entry name" value="Thioredoxin-like_fold"/>
</dbReference>
<feature type="active site" description="Nucleophile" evidence="1">
    <location>
        <position position="10"/>
    </location>
</feature>
<dbReference type="AlphaFoldDB" id="C6BW60"/>
<sequence>MKIQVLGPGCPKCAKAEKIVQEAVAESGIQAEVVKISDFQEIAMMGVFSTPAVAIDGEVKVMGKVPSKNEVLKWLK</sequence>
<dbReference type="eggNOG" id="COG0526">
    <property type="taxonomic scope" value="Bacteria"/>
</dbReference>
<dbReference type="KEGG" id="dsa:Desal_2205"/>
<dbReference type="Pfam" id="PF13192">
    <property type="entry name" value="Thioredoxin_3"/>
    <property type="match status" value="1"/>
</dbReference>
<accession>C6BW60</accession>
<evidence type="ECO:0000313" key="4">
    <source>
        <dbReference type="EMBL" id="ACS80263.1"/>
    </source>
</evidence>
<evidence type="ECO:0000256" key="2">
    <source>
        <dbReference type="PIRSR" id="PIRSR037031-51"/>
    </source>
</evidence>
<dbReference type="EMBL" id="CP001649">
    <property type="protein sequence ID" value="ACS80263.1"/>
    <property type="molecule type" value="Genomic_DNA"/>
</dbReference>